<evidence type="ECO:0000313" key="8">
    <source>
        <dbReference type="Proteomes" id="UP000555552"/>
    </source>
</evidence>
<dbReference type="CDD" id="cd00609">
    <property type="entry name" value="AAT_like"/>
    <property type="match status" value="1"/>
</dbReference>
<feature type="region of interest" description="Disordered" evidence="5">
    <location>
        <begin position="1"/>
        <end position="63"/>
    </location>
</feature>
<dbReference type="Gene3D" id="3.40.640.10">
    <property type="entry name" value="Type I PLP-dependent aspartate aminotransferase-like (Major domain)"/>
    <property type="match status" value="1"/>
</dbReference>
<feature type="compositionally biased region" description="Basic residues" evidence="5">
    <location>
        <begin position="1"/>
        <end position="20"/>
    </location>
</feature>
<dbReference type="SUPFAM" id="SSF53383">
    <property type="entry name" value="PLP-dependent transferases"/>
    <property type="match status" value="1"/>
</dbReference>
<dbReference type="InterPro" id="IPR050881">
    <property type="entry name" value="LL-DAP_aminotransferase"/>
</dbReference>
<dbReference type="InterPro" id="IPR015421">
    <property type="entry name" value="PyrdxlP-dep_Trfase_major"/>
</dbReference>
<dbReference type="EMBL" id="JABEMA010000215">
    <property type="protein sequence ID" value="NNH23887.1"/>
    <property type="molecule type" value="Genomic_DNA"/>
</dbReference>
<organism evidence="7 8">
    <name type="scientific">Pseudokineococcus marinus</name>
    <dbReference type="NCBI Taxonomy" id="351215"/>
    <lineage>
        <taxon>Bacteria</taxon>
        <taxon>Bacillati</taxon>
        <taxon>Actinomycetota</taxon>
        <taxon>Actinomycetes</taxon>
        <taxon>Kineosporiales</taxon>
        <taxon>Kineosporiaceae</taxon>
        <taxon>Pseudokineococcus</taxon>
    </lineage>
</organism>
<dbReference type="PANTHER" id="PTHR42832">
    <property type="entry name" value="AMINO ACID AMINOTRANSFERASE"/>
    <property type="match status" value="1"/>
</dbReference>
<name>A0A849BSB9_9ACTN</name>
<feature type="domain" description="Aminotransferase class I/classII large" evidence="6">
    <location>
        <begin position="89"/>
        <end position="448"/>
    </location>
</feature>
<evidence type="ECO:0000256" key="3">
    <source>
        <dbReference type="ARBA" id="ARBA00022679"/>
    </source>
</evidence>
<dbReference type="PANTHER" id="PTHR42832:SF3">
    <property type="entry name" value="L-GLUTAMINE--4-(METHYLSULFANYL)-2-OXOBUTANOATE AMINOTRANSFERASE"/>
    <property type="match status" value="1"/>
</dbReference>
<keyword evidence="3 4" id="KW-0808">Transferase</keyword>
<evidence type="ECO:0000256" key="1">
    <source>
        <dbReference type="ARBA" id="ARBA00001933"/>
    </source>
</evidence>
<evidence type="ECO:0000313" key="7">
    <source>
        <dbReference type="EMBL" id="NNH23887.1"/>
    </source>
</evidence>
<comment type="caution">
    <text evidence="7">The sequence shown here is derived from an EMBL/GenBank/DDBJ whole genome shotgun (WGS) entry which is preliminary data.</text>
</comment>
<dbReference type="GO" id="GO:0008483">
    <property type="term" value="F:transaminase activity"/>
    <property type="evidence" value="ECO:0007669"/>
    <property type="project" value="UniProtKB-KW"/>
</dbReference>
<gene>
    <name evidence="7" type="ORF">HLB09_12465</name>
</gene>
<dbReference type="Pfam" id="PF00155">
    <property type="entry name" value="Aminotran_1_2"/>
    <property type="match status" value="1"/>
</dbReference>
<dbReference type="InterPro" id="IPR015422">
    <property type="entry name" value="PyrdxlP-dep_Trfase_small"/>
</dbReference>
<keyword evidence="2 4" id="KW-0032">Aminotransferase</keyword>
<dbReference type="InterPro" id="IPR015424">
    <property type="entry name" value="PyrdxlP-dep_Trfase"/>
</dbReference>
<evidence type="ECO:0000256" key="5">
    <source>
        <dbReference type="SAM" id="MobiDB-lite"/>
    </source>
</evidence>
<keyword evidence="8" id="KW-1185">Reference proteome</keyword>
<dbReference type="InterPro" id="IPR004838">
    <property type="entry name" value="NHTrfase_class1_PyrdxlP-BS"/>
</dbReference>
<dbReference type="GO" id="GO:0030170">
    <property type="term" value="F:pyridoxal phosphate binding"/>
    <property type="evidence" value="ECO:0007669"/>
    <property type="project" value="InterPro"/>
</dbReference>
<dbReference type="PROSITE" id="PS00105">
    <property type="entry name" value="AA_TRANSFER_CLASS_1"/>
    <property type="match status" value="1"/>
</dbReference>
<accession>A0A849BSB9</accession>
<dbReference type="Gene3D" id="3.90.1150.10">
    <property type="entry name" value="Aspartate Aminotransferase, domain 1"/>
    <property type="match status" value="1"/>
</dbReference>
<proteinExistence type="inferred from homology"/>
<sequence length="450" mass="47478">MERLHGRQRRVLRRPRLARRRREDGRHPQGPPRRHRAPAAGARQLSAVTGGARPPAAGGGAGRLALPDFPWDALAPHAERARRAPGGLVDLSVGTPVDPTPALLRDALAGASDAPGYPQVWGTPAVREAVAAWFARRRGVPDLDPDGVMPTPGSKELVAWLPTLLGLGPGDVVVHPLVAYPTYDVGARLAGAAPLPLDDVASLPSPVVDLPGGGTGRVRLVWLNSPSNPTGAVDDVRRLAEVVAWAREHDVVVAGDECYAELGWTPADRGAAGEVDVDERGDLVPPSVLDPRATGGDSRGVLSVYSLSKQSNLAGYRAAFVAGCPALVRHLVGVRKHAGVIVPRPVQEVLRTALGDDAHVAEQKERYRARRAVLRDAVTAAGGRVERSDAGLYLWTTFDEPAMDTVARLADRGVLVAPGSFYGAAGERHVRVALTATDERVASAAERLAG</sequence>
<dbReference type="InterPro" id="IPR019880">
    <property type="entry name" value="OxyQ"/>
</dbReference>
<dbReference type="InterPro" id="IPR004839">
    <property type="entry name" value="Aminotransferase_I/II_large"/>
</dbReference>
<protein>
    <recommendedName>
        <fullName evidence="4">Aminotransferase</fullName>
        <ecNumber evidence="4">2.6.1.-</ecNumber>
    </recommendedName>
</protein>
<comment type="similarity">
    <text evidence="4">Belongs to the class-I pyridoxal-phosphate-dependent aminotransferase family.</text>
</comment>
<dbReference type="NCBIfam" id="TIGR03539">
    <property type="entry name" value="DapC_actino"/>
    <property type="match status" value="1"/>
</dbReference>
<dbReference type="Proteomes" id="UP000555552">
    <property type="component" value="Unassembled WGS sequence"/>
</dbReference>
<feature type="compositionally biased region" description="Low complexity" evidence="5">
    <location>
        <begin position="38"/>
        <end position="56"/>
    </location>
</feature>
<dbReference type="EC" id="2.6.1.-" evidence="4"/>
<comment type="cofactor">
    <cofactor evidence="1 4">
        <name>pyridoxal 5'-phosphate</name>
        <dbReference type="ChEBI" id="CHEBI:597326"/>
    </cofactor>
</comment>
<dbReference type="AlphaFoldDB" id="A0A849BSB9"/>
<evidence type="ECO:0000259" key="6">
    <source>
        <dbReference type="Pfam" id="PF00155"/>
    </source>
</evidence>
<evidence type="ECO:0000256" key="2">
    <source>
        <dbReference type="ARBA" id="ARBA00022576"/>
    </source>
</evidence>
<evidence type="ECO:0000256" key="4">
    <source>
        <dbReference type="RuleBase" id="RU000481"/>
    </source>
</evidence>
<reference evidence="7 8" key="1">
    <citation type="submission" date="2020-05" db="EMBL/GenBank/DDBJ databases">
        <title>MicrobeNet Type strains.</title>
        <authorList>
            <person name="Nicholson A.C."/>
        </authorList>
    </citation>
    <scope>NUCLEOTIDE SEQUENCE [LARGE SCALE GENOMIC DNA]</scope>
    <source>
        <strain evidence="7 8">JCM 14547</strain>
    </source>
</reference>